<dbReference type="GO" id="GO:0006824">
    <property type="term" value="P:cobalt ion transport"/>
    <property type="evidence" value="ECO:0007669"/>
    <property type="project" value="InterPro"/>
</dbReference>
<evidence type="ECO:0000256" key="4">
    <source>
        <dbReference type="ARBA" id="ARBA00022475"/>
    </source>
</evidence>
<dbReference type="InterPro" id="IPR003593">
    <property type="entry name" value="AAA+_ATPase"/>
</dbReference>
<accession>A0A0H1R2Y4</accession>
<dbReference type="PANTHER" id="PTHR43553:SF24">
    <property type="entry name" value="ENERGY-COUPLING FACTOR TRANSPORTER ATP-BINDING PROTEIN ECFA1"/>
    <property type="match status" value="1"/>
</dbReference>
<evidence type="ECO:0000313" key="12">
    <source>
        <dbReference type="EMBL" id="KLK89176.1"/>
    </source>
</evidence>
<dbReference type="FunFam" id="3.40.50.300:FF:000224">
    <property type="entry name" value="Energy-coupling factor transporter ATP-binding protein EcfA"/>
    <property type="match status" value="1"/>
</dbReference>
<keyword evidence="6 10" id="KW-0067">ATP-binding</keyword>
<organism evidence="12 13">
    <name type="scientific">Methanoculleus sediminis</name>
    <dbReference type="NCBI Taxonomy" id="1550566"/>
    <lineage>
        <taxon>Archaea</taxon>
        <taxon>Methanobacteriati</taxon>
        <taxon>Methanobacteriota</taxon>
        <taxon>Stenosarchaea group</taxon>
        <taxon>Methanomicrobia</taxon>
        <taxon>Methanomicrobiales</taxon>
        <taxon>Methanomicrobiaceae</taxon>
        <taxon>Methanoculleus</taxon>
    </lineage>
</organism>
<dbReference type="GO" id="GO:0016887">
    <property type="term" value="F:ATP hydrolysis activity"/>
    <property type="evidence" value="ECO:0007669"/>
    <property type="project" value="InterPro"/>
</dbReference>
<dbReference type="InterPro" id="IPR015856">
    <property type="entry name" value="ABC_transpr_CbiO/EcfA_su"/>
</dbReference>
<dbReference type="PROSITE" id="PS00211">
    <property type="entry name" value="ABC_TRANSPORTER_1"/>
    <property type="match status" value="1"/>
</dbReference>
<evidence type="ECO:0000256" key="3">
    <source>
        <dbReference type="ARBA" id="ARBA00022448"/>
    </source>
</evidence>
<proteinExistence type="inferred from homology"/>
<comment type="function">
    <text evidence="9">Probably part of an ABC transporter complex. Responsible for energy coupling to the transport system.</text>
</comment>
<comment type="caution">
    <text evidence="12">The sequence shown here is derived from an EMBL/GenBank/DDBJ whole genome shotgun (WGS) entry which is preliminary data.</text>
</comment>
<dbReference type="PROSITE" id="PS50893">
    <property type="entry name" value="ABC_TRANSPORTER_2"/>
    <property type="match status" value="1"/>
</dbReference>
<dbReference type="AlphaFoldDB" id="A0A0H1R2Y4"/>
<keyword evidence="4 10" id="KW-1003">Cell membrane</keyword>
<dbReference type="EMBL" id="JXOJ01000001">
    <property type="protein sequence ID" value="KLK89176.1"/>
    <property type="molecule type" value="Genomic_DNA"/>
</dbReference>
<comment type="function">
    <text evidence="10">Part of an ABC transporter complex. Responsible for energy coupling to the transport system.</text>
</comment>
<name>A0A0H1R2Y4_9EURY</name>
<dbReference type="InterPro" id="IPR017871">
    <property type="entry name" value="ABC_transporter-like_CS"/>
</dbReference>
<dbReference type="OrthoDB" id="18209at2157"/>
<evidence type="ECO:0000256" key="6">
    <source>
        <dbReference type="ARBA" id="ARBA00022840"/>
    </source>
</evidence>
<dbReference type="InterPro" id="IPR050095">
    <property type="entry name" value="ECF_ABC_transporter_ATP-bd"/>
</dbReference>
<evidence type="ECO:0000256" key="8">
    <source>
        <dbReference type="ARBA" id="ARBA00023136"/>
    </source>
</evidence>
<dbReference type="Pfam" id="PF00005">
    <property type="entry name" value="ABC_tran"/>
    <property type="match status" value="1"/>
</dbReference>
<dbReference type="SUPFAM" id="SSF52540">
    <property type="entry name" value="P-loop containing nucleoside triphosphate hydrolases"/>
    <property type="match status" value="1"/>
</dbReference>
<keyword evidence="3 10" id="KW-0813">Transport</keyword>
<dbReference type="PATRIC" id="fig|1550566.3.peg.352"/>
<evidence type="ECO:0000256" key="9">
    <source>
        <dbReference type="ARBA" id="ARBA00025157"/>
    </source>
</evidence>
<dbReference type="GO" id="GO:0042626">
    <property type="term" value="F:ATPase-coupled transmembrane transporter activity"/>
    <property type="evidence" value="ECO:0007669"/>
    <property type="project" value="TreeGrafter"/>
</dbReference>
<keyword evidence="7" id="KW-1278">Translocase</keyword>
<dbReference type="SMART" id="SM00382">
    <property type="entry name" value="AAA"/>
    <property type="match status" value="1"/>
</dbReference>
<evidence type="ECO:0000259" key="11">
    <source>
        <dbReference type="PROSITE" id="PS50893"/>
    </source>
</evidence>
<feature type="domain" description="ABC transporter" evidence="11">
    <location>
        <begin position="6"/>
        <end position="241"/>
    </location>
</feature>
<dbReference type="STRING" id="1550566.SZ63_01675"/>
<dbReference type="CDD" id="cd03225">
    <property type="entry name" value="ABC_cobalt_CbiO_domain1"/>
    <property type="match status" value="1"/>
</dbReference>
<sequence>MTTPLLEAENVAYAYQNSPPALAGVSVRIEAGSKTALVGPNGAGKSTLLLMLNGMLRPASGVIRFEGRPLAYDNRSLRDLRRRVGFVFQNPDVQIVAPTVEQDVAFGPVNLGLPPDAVRQAVRDALGYVGLRGYEKRPPHHLSGGEKKRVAIAGILAMQPEVLVFDEPTSALDPASSEEVMELLDELASGGRTVLVSTHDVELAYRWADSVILMERGGVLARGAPEEVFSDHNLLAAARLKPPALLDLYNELDLRRVIDRGVPPKSVLEFTDRIERAMHGNTPARNGTGRIYLCNADLITGDEVRALVEHGTVEHVGAMGTRAKEFANRERILLDYTYGVIDKCILKALIGENSLIITTGGMVEHVHRRIGEYSAESGRTLAVTPVGEAVSPRPGRESVPE</sequence>
<evidence type="ECO:0000256" key="5">
    <source>
        <dbReference type="ARBA" id="ARBA00022741"/>
    </source>
</evidence>
<dbReference type="InterPro" id="IPR005876">
    <property type="entry name" value="Co_trans_ATP-bd"/>
</dbReference>
<keyword evidence="5 10" id="KW-0547">Nucleotide-binding</keyword>
<dbReference type="Gene3D" id="3.40.50.300">
    <property type="entry name" value="P-loop containing nucleotide triphosphate hydrolases"/>
    <property type="match status" value="1"/>
</dbReference>
<dbReference type="GO" id="GO:0005524">
    <property type="term" value="F:ATP binding"/>
    <property type="evidence" value="ECO:0007669"/>
    <property type="project" value="UniProtKB-UniRule"/>
</dbReference>
<keyword evidence="13" id="KW-1185">Reference proteome</keyword>
<keyword evidence="8 10" id="KW-0472">Membrane</keyword>
<dbReference type="GO" id="GO:0043190">
    <property type="term" value="C:ATP-binding cassette (ABC) transporter complex"/>
    <property type="evidence" value="ECO:0007669"/>
    <property type="project" value="TreeGrafter"/>
</dbReference>
<evidence type="ECO:0000256" key="1">
    <source>
        <dbReference type="ARBA" id="ARBA00004202"/>
    </source>
</evidence>
<dbReference type="Proteomes" id="UP000035301">
    <property type="component" value="Unassembled WGS sequence"/>
</dbReference>
<evidence type="ECO:0000256" key="10">
    <source>
        <dbReference type="RuleBase" id="RU364103"/>
    </source>
</evidence>
<evidence type="ECO:0000256" key="7">
    <source>
        <dbReference type="ARBA" id="ARBA00022967"/>
    </source>
</evidence>
<reference evidence="12 13" key="1">
    <citation type="journal article" date="2015" name="Int. J. Syst. Evol. Microbiol.">
        <title>Methanoculleus sediminis sp. nov., a methanogen from sediments near a submarine mud volcano.</title>
        <authorList>
            <person name="Chen S.C."/>
            <person name="Chen M.F."/>
            <person name="Lai M.C."/>
            <person name="Weng C.Y."/>
            <person name="Wu S.Y."/>
            <person name="Lin S."/>
            <person name="Yang T.F."/>
            <person name="Chen P.C."/>
        </authorList>
    </citation>
    <scope>NUCLEOTIDE SEQUENCE [LARGE SCALE GENOMIC DNA]</scope>
    <source>
        <strain evidence="12 13">S3Fa</strain>
    </source>
</reference>
<gene>
    <name evidence="12" type="ORF">SZ63_01675</name>
</gene>
<evidence type="ECO:0000313" key="13">
    <source>
        <dbReference type="Proteomes" id="UP000035301"/>
    </source>
</evidence>
<protein>
    <recommendedName>
        <fullName evidence="10">ABC transporter ATP-binding protein</fullName>
    </recommendedName>
</protein>
<dbReference type="InterPro" id="IPR003439">
    <property type="entry name" value="ABC_transporter-like_ATP-bd"/>
</dbReference>
<dbReference type="InterPro" id="IPR027417">
    <property type="entry name" value="P-loop_NTPase"/>
</dbReference>
<dbReference type="NCBIfam" id="TIGR01166">
    <property type="entry name" value="cbiO"/>
    <property type="match status" value="1"/>
</dbReference>
<dbReference type="RefSeq" id="WP_048180078.1">
    <property type="nucleotide sequence ID" value="NZ_JXOJ01000001.1"/>
</dbReference>
<evidence type="ECO:0000256" key="2">
    <source>
        <dbReference type="ARBA" id="ARBA00005417"/>
    </source>
</evidence>
<comment type="similarity">
    <text evidence="2 10">Belongs to the ABC transporter superfamily.</text>
</comment>
<comment type="subcellular location">
    <subcellularLocation>
        <location evidence="1 10">Cell membrane</location>
        <topology evidence="1 10">Peripheral membrane protein</topology>
    </subcellularLocation>
</comment>
<dbReference type="PANTHER" id="PTHR43553">
    <property type="entry name" value="HEAVY METAL TRANSPORTER"/>
    <property type="match status" value="1"/>
</dbReference>